<name>A0ABW6GF46_9ACTN</name>
<dbReference type="RefSeq" id="WP_380320139.1">
    <property type="nucleotide sequence ID" value="NZ_JBHYPW010000010.1"/>
</dbReference>
<keyword evidence="2" id="KW-1185">Reference proteome</keyword>
<proteinExistence type="predicted"/>
<dbReference type="Proteomes" id="UP001599542">
    <property type="component" value="Unassembled WGS sequence"/>
</dbReference>
<organism evidence="1 2">
    <name type="scientific">Kitasatospora phosalacinea</name>
    <dbReference type="NCBI Taxonomy" id="2065"/>
    <lineage>
        <taxon>Bacteria</taxon>
        <taxon>Bacillati</taxon>
        <taxon>Actinomycetota</taxon>
        <taxon>Actinomycetes</taxon>
        <taxon>Kitasatosporales</taxon>
        <taxon>Streptomycetaceae</taxon>
        <taxon>Kitasatospora</taxon>
    </lineage>
</organism>
<evidence type="ECO:0000313" key="1">
    <source>
        <dbReference type="EMBL" id="MFE1351338.1"/>
    </source>
</evidence>
<sequence length="365" mass="38640">MERAPVPPQQPTDRLAAVRELARSGSLQALDRYLYRENSAHRGDWTLDGGGLVRLLQEMPVKRRVRLLCRMSEGLEETAVHAPPECRGLATLNVLLAQGLSAEQLAPWREPLMAEAAGRLVVWEGWRLTALLEADLAAGRELPADVLATARRTALLATAPGGLPSVVGRFAGSVLNPGEPWADRALADLADLAGEQDGTDWRALLAHALTATGARATAKWLRAGRPLVDAVGPDRLREAVAGWFALVGQPRRHALQAFQHSGPALHDPDPYNWRALPGLAALLALTPPHPEAAEALGALVEAALIRIRGFGPRSPLTASAAVRALTALGGPDVRAELERLLPVVTAGPLAYKPTAKAVVAALAGG</sequence>
<dbReference type="EMBL" id="JBHYPX010000006">
    <property type="protein sequence ID" value="MFE1351338.1"/>
    <property type="molecule type" value="Genomic_DNA"/>
</dbReference>
<reference evidence="1 2" key="1">
    <citation type="submission" date="2024-09" db="EMBL/GenBank/DDBJ databases">
        <title>The Natural Products Discovery Center: Release of the First 8490 Sequenced Strains for Exploring Actinobacteria Biosynthetic Diversity.</title>
        <authorList>
            <person name="Kalkreuter E."/>
            <person name="Kautsar S.A."/>
            <person name="Yang D."/>
            <person name="Bader C.D."/>
            <person name="Teijaro C.N."/>
            <person name="Fluegel L."/>
            <person name="Davis C.M."/>
            <person name="Simpson J.R."/>
            <person name="Lauterbach L."/>
            <person name="Steele A.D."/>
            <person name="Gui C."/>
            <person name="Meng S."/>
            <person name="Li G."/>
            <person name="Viehrig K."/>
            <person name="Ye F."/>
            <person name="Su P."/>
            <person name="Kiefer A.F."/>
            <person name="Nichols A."/>
            <person name="Cepeda A.J."/>
            <person name="Yan W."/>
            <person name="Fan B."/>
            <person name="Jiang Y."/>
            <person name="Adhikari A."/>
            <person name="Zheng C.-J."/>
            <person name="Schuster L."/>
            <person name="Cowan T.M."/>
            <person name="Smanski M.J."/>
            <person name="Chevrette M.G."/>
            <person name="De Carvalho L.P.S."/>
            <person name="Shen B."/>
        </authorList>
    </citation>
    <scope>NUCLEOTIDE SEQUENCE [LARGE SCALE GENOMIC DNA]</scope>
    <source>
        <strain evidence="1 2">NPDC058753</strain>
    </source>
</reference>
<gene>
    <name evidence="1" type="ORF">ACFW6T_05035</name>
</gene>
<evidence type="ECO:0000313" key="2">
    <source>
        <dbReference type="Proteomes" id="UP001599542"/>
    </source>
</evidence>
<comment type="caution">
    <text evidence="1">The sequence shown here is derived from an EMBL/GenBank/DDBJ whole genome shotgun (WGS) entry which is preliminary data.</text>
</comment>
<protein>
    <submittedName>
        <fullName evidence="1">Uncharacterized protein</fullName>
    </submittedName>
</protein>
<accession>A0ABW6GF46</accession>